<name>A0A8H4PRZ7_9HYPO</name>
<keyword evidence="7" id="KW-1185">Reference proteome</keyword>
<dbReference type="OrthoDB" id="9971592at2759"/>
<comment type="caution">
    <text evidence="6">The sequence shown here is derived from an EMBL/GenBank/DDBJ whole genome shotgun (WGS) entry which is preliminary data.</text>
</comment>
<feature type="compositionally biased region" description="Polar residues" evidence="5">
    <location>
        <begin position="1"/>
        <end position="10"/>
    </location>
</feature>
<evidence type="ECO:0000256" key="1">
    <source>
        <dbReference type="ARBA" id="ARBA00003875"/>
    </source>
</evidence>
<evidence type="ECO:0008006" key="8">
    <source>
        <dbReference type="Google" id="ProtNLM"/>
    </source>
</evidence>
<dbReference type="AlphaFoldDB" id="A0A8H4PRZ7"/>
<dbReference type="PROSITE" id="PS51808">
    <property type="entry name" value="CHCH"/>
    <property type="match status" value="1"/>
</dbReference>
<dbReference type="EMBL" id="JAAVMX010000005">
    <property type="protein sequence ID" value="KAF4509302.1"/>
    <property type="molecule type" value="Genomic_DNA"/>
</dbReference>
<evidence type="ECO:0000313" key="7">
    <source>
        <dbReference type="Proteomes" id="UP000557566"/>
    </source>
</evidence>
<dbReference type="InterPro" id="IPR009069">
    <property type="entry name" value="Cys_alpha_HP_mot_SF"/>
</dbReference>
<evidence type="ECO:0000256" key="2">
    <source>
        <dbReference type="ARBA" id="ARBA00004569"/>
    </source>
</evidence>
<reference evidence="6 7" key="1">
    <citation type="journal article" date="2020" name="Genome Biol. Evol.">
        <title>A new high-quality draft genome assembly of the Chinese cordyceps Ophiocordyceps sinensis.</title>
        <authorList>
            <person name="Shu R."/>
            <person name="Zhang J."/>
            <person name="Meng Q."/>
            <person name="Zhang H."/>
            <person name="Zhou G."/>
            <person name="Li M."/>
            <person name="Wu P."/>
            <person name="Zhao Y."/>
            <person name="Chen C."/>
            <person name="Qin Q."/>
        </authorList>
    </citation>
    <scope>NUCLEOTIDE SEQUENCE [LARGE SCALE GENOMIC DNA]</scope>
    <source>
        <strain evidence="6 7">IOZ07</strain>
    </source>
</reference>
<dbReference type="PANTHER" id="PTHR46811:SF1">
    <property type="entry name" value="COILED-COIL-HELIX-COILED-COIL-HELIX DOMAIN-CONTAINING PROTEIN 7"/>
    <property type="match status" value="1"/>
</dbReference>
<dbReference type="GO" id="GO:0033108">
    <property type="term" value="P:mitochondrial respiratory chain complex assembly"/>
    <property type="evidence" value="ECO:0007669"/>
    <property type="project" value="TreeGrafter"/>
</dbReference>
<keyword evidence="3" id="KW-0496">Mitochondrion</keyword>
<dbReference type="PANTHER" id="PTHR46811">
    <property type="entry name" value="COILED-COIL-HELIX-COILED-COIL-HELIX DOMAIN-CONTAINING PROTEIN 7"/>
    <property type="match status" value="1"/>
</dbReference>
<proteinExistence type="predicted"/>
<evidence type="ECO:0000256" key="5">
    <source>
        <dbReference type="SAM" id="MobiDB-lite"/>
    </source>
</evidence>
<dbReference type="SUPFAM" id="SSF47072">
    <property type="entry name" value="Cysteine alpha-hairpin motif"/>
    <property type="match status" value="1"/>
</dbReference>
<feature type="compositionally biased region" description="Basic and acidic residues" evidence="5">
    <location>
        <begin position="14"/>
        <end position="26"/>
    </location>
</feature>
<gene>
    <name evidence="6" type="ORF">G6O67_005568</name>
</gene>
<dbReference type="GO" id="GO:0005758">
    <property type="term" value="C:mitochondrial intermembrane space"/>
    <property type="evidence" value="ECO:0007669"/>
    <property type="project" value="UniProtKB-SubCell"/>
</dbReference>
<comment type="function">
    <text evidence="1">Required for the assembly of cytochrome c oxidase.</text>
</comment>
<evidence type="ECO:0000313" key="6">
    <source>
        <dbReference type="EMBL" id="KAF4509302.1"/>
    </source>
</evidence>
<feature type="region of interest" description="Disordered" evidence="5">
    <location>
        <begin position="1"/>
        <end position="26"/>
    </location>
</feature>
<accession>A0A8H4PRZ7</accession>
<organism evidence="6 7">
    <name type="scientific">Ophiocordyceps sinensis</name>
    <dbReference type="NCBI Taxonomy" id="72228"/>
    <lineage>
        <taxon>Eukaryota</taxon>
        <taxon>Fungi</taxon>
        <taxon>Dikarya</taxon>
        <taxon>Ascomycota</taxon>
        <taxon>Pezizomycotina</taxon>
        <taxon>Sordariomycetes</taxon>
        <taxon>Hypocreomycetidae</taxon>
        <taxon>Hypocreales</taxon>
        <taxon>Ophiocordycipitaceae</taxon>
        <taxon>Ophiocordyceps</taxon>
    </lineage>
</organism>
<sequence length="82" mass="9676">MASTPPQESASDPWDDKTREKFEGKSKSKFYDPCQEAAQQSYRCLYRNGGDKAMCGDFFQAYRDCKQAWTERRKKESGRKFW</sequence>
<evidence type="ECO:0000256" key="4">
    <source>
        <dbReference type="ARBA" id="ARBA00023157"/>
    </source>
</evidence>
<protein>
    <recommendedName>
        <fullName evidence="8">Mtcp1</fullName>
    </recommendedName>
</protein>
<comment type="subcellular location">
    <subcellularLocation>
        <location evidence="2">Mitochondrion intermembrane space</location>
    </subcellularLocation>
</comment>
<dbReference type="Proteomes" id="UP000557566">
    <property type="component" value="Unassembled WGS sequence"/>
</dbReference>
<dbReference type="InterPro" id="IPR051040">
    <property type="entry name" value="COX23"/>
</dbReference>
<evidence type="ECO:0000256" key="3">
    <source>
        <dbReference type="ARBA" id="ARBA00023128"/>
    </source>
</evidence>
<keyword evidence="4" id="KW-1015">Disulfide bond</keyword>